<comment type="caution">
    <text evidence="1">The sequence shown here is derived from an EMBL/GenBank/DDBJ whole genome shotgun (WGS) entry which is preliminary data.</text>
</comment>
<gene>
    <name evidence="1" type="ORF">OHC33_010026</name>
</gene>
<evidence type="ECO:0000313" key="1">
    <source>
        <dbReference type="EMBL" id="KAK5948940.1"/>
    </source>
</evidence>
<accession>A0AAN8EA25</accession>
<evidence type="ECO:0000313" key="2">
    <source>
        <dbReference type="Proteomes" id="UP001316803"/>
    </source>
</evidence>
<dbReference type="EMBL" id="JAKLMC020000041">
    <property type="protein sequence ID" value="KAK5948940.1"/>
    <property type="molecule type" value="Genomic_DNA"/>
</dbReference>
<dbReference type="Proteomes" id="UP001316803">
    <property type="component" value="Unassembled WGS sequence"/>
</dbReference>
<reference evidence="1 2" key="1">
    <citation type="submission" date="2022-12" db="EMBL/GenBank/DDBJ databases">
        <title>Genomic features and morphological characterization of a novel Knufia sp. strain isolated from spacecraft assembly facility.</title>
        <authorList>
            <person name="Teixeira M."/>
            <person name="Chander A.M."/>
            <person name="Stajich J.E."/>
            <person name="Venkateswaran K."/>
        </authorList>
    </citation>
    <scope>NUCLEOTIDE SEQUENCE [LARGE SCALE GENOMIC DNA]</scope>
    <source>
        <strain evidence="1 2">FJI-L2-BK-P2</strain>
    </source>
</reference>
<dbReference type="AlphaFoldDB" id="A0AAN8EA25"/>
<name>A0AAN8EA25_9EURO</name>
<organism evidence="1 2">
    <name type="scientific">Knufia fluminis</name>
    <dbReference type="NCBI Taxonomy" id="191047"/>
    <lineage>
        <taxon>Eukaryota</taxon>
        <taxon>Fungi</taxon>
        <taxon>Dikarya</taxon>
        <taxon>Ascomycota</taxon>
        <taxon>Pezizomycotina</taxon>
        <taxon>Eurotiomycetes</taxon>
        <taxon>Chaetothyriomycetidae</taxon>
        <taxon>Chaetothyriales</taxon>
        <taxon>Trichomeriaceae</taxon>
        <taxon>Knufia</taxon>
    </lineage>
</organism>
<sequence length="172" mass="19208">MADPPMRAAAKETVMHHLLNSPSLSPYYGPYNQSNHSLIKQEFEYITAALTKRPSSPDRQTAWPTFITLLFKTPDIALGALRTALSRQKESVERREMSLMDAHKTYCRFMVGQLAEGGTVDGWVGSCERAVERVREETKDFEFGCVVVKVLEVLVGGLEFGGSEGREMCFGL</sequence>
<proteinExistence type="predicted"/>
<protein>
    <submittedName>
        <fullName evidence="1">Uncharacterized protein</fullName>
    </submittedName>
</protein>
<keyword evidence="2" id="KW-1185">Reference proteome</keyword>